<gene>
    <name evidence="1" type="ORF">GCM10012278_68670</name>
</gene>
<dbReference type="AlphaFoldDB" id="A0A918AE85"/>
<protein>
    <submittedName>
        <fullName evidence="1">Uncharacterized protein</fullName>
    </submittedName>
</protein>
<reference evidence="1" key="2">
    <citation type="submission" date="2020-09" db="EMBL/GenBank/DDBJ databases">
        <authorList>
            <person name="Sun Q."/>
            <person name="Zhou Y."/>
        </authorList>
    </citation>
    <scope>NUCLEOTIDE SEQUENCE</scope>
    <source>
        <strain evidence="1">CGMCC 4.7430</strain>
    </source>
</reference>
<proteinExistence type="predicted"/>
<sequence>MTHWFRAYWDEEDIWFYFEVDSEGWVIRQIELRGLDSTPVAAASLAEWQEAQSAGRLRQYEAIYGLTAESPVQEWDGYDPQRLTLSDFESVWHRARRHLEATR</sequence>
<comment type="caution">
    <text evidence="1">The sequence shown here is derived from an EMBL/GenBank/DDBJ whole genome shotgun (WGS) entry which is preliminary data.</text>
</comment>
<organism evidence="1 2">
    <name type="scientific">Nonomuraea glycinis</name>
    <dbReference type="NCBI Taxonomy" id="2047744"/>
    <lineage>
        <taxon>Bacteria</taxon>
        <taxon>Bacillati</taxon>
        <taxon>Actinomycetota</taxon>
        <taxon>Actinomycetes</taxon>
        <taxon>Streptosporangiales</taxon>
        <taxon>Streptosporangiaceae</taxon>
        <taxon>Nonomuraea</taxon>
    </lineage>
</organism>
<keyword evidence="2" id="KW-1185">Reference proteome</keyword>
<dbReference type="EMBL" id="BMNK01000015">
    <property type="protein sequence ID" value="GGP14126.1"/>
    <property type="molecule type" value="Genomic_DNA"/>
</dbReference>
<dbReference type="RefSeq" id="WP_189142910.1">
    <property type="nucleotide sequence ID" value="NZ_BMNK01000015.1"/>
</dbReference>
<accession>A0A918AE85</accession>
<evidence type="ECO:0000313" key="1">
    <source>
        <dbReference type="EMBL" id="GGP14126.1"/>
    </source>
</evidence>
<name>A0A918AE85_9ACTN</name>
<evidence type="ECO:0000313" key="2">
    <source>
        <dbReference type="Proteomes" id="UP000660745"/>
    </source>
</evidence>
<reference evidence="1" key="1">
    <citation type="journal article" date="2014" name="Int. J. Syst. Evol. Microbiol.">
        <title>Complete genome sequence of Corynebacterium casei LMG S-19264T (=DSM 44701T), isolated from a smear-ripened cheese.</title>
        <authorList>
            <consortium name="US DOE Joint Genome Institute (JGI-PGF)"/>
            <person name="Walter F."/>
            <person name="Albersmeier A."/>
            <person name="Kalinowski J."/>
            <person name="Ruckert C."/>
        </authorList>
    </citation>
    <scope>NUCLEOTIDE SEQUENCE</scope>
    <source>
        <strain evidence="1">CGMCC 4.7430</strain>
    </source>
</reference>
<dbReference type="Proteomes" id="UP000660745">
    <property type="component" value="Unassembled WGS sequence"/>
</dbReference>